<organism evidence="2">
    <name type="scientific">Longquan Niviventer coninga ledantevirus 1</name>
    <dbReference type="NCBI Taxonomy" id="2877507"/>
    <lineage>
        <taxon>Viruses</taxon>
        <taxon>Riboviria</taxon>
        <taxon>Orthornavirae</taxon>
        <taxon>Negarnaviricota</taxon>
        <taxon>Haploviricotina</taxon>
        <taxon>Monjiviricetes</taxon>
        <taxon>Mononegavirales</taxon>
        <taxon>Rhabdoviridae</taxon>
        <taxon>Alpharhabdovirinae</taxon>
        <taxon>Ledantevirus</taxon>
        <taxon>Ledantevirus longquan</taxon>
    </lineage>
</organism>
<dbReference type="EMBL" id="ON812535">
    <property type="protein sequence ID" value="WAK77070.1"/>
    <property type="molecule type" value="Viral_cRNA"/>
</dbReference>
<feature type="region of interest" description="Disordered" evidence="1">
    <location>
        <begin position="31"/>
        <end position="105"/>
    </location>
</feature>
<protein>
    <submittedName>
        <fullName evidence="2">Phosphoprotein</fullName>
    </submittedName>
</protein>
<feature type="compositionally biased region" description="Basic and acidic residues" evidence="1">
    <location>
        <begin position="69"/>
        <end position="87"/>
    </location>
</feature>
<feature type="compositionally biased region" description="Low complexity" evidence="1">
    <location>
        <begin position="164"/>
        <end position="175"/>
    </location>
</feature>
<accession>A0A9E9C0Z3</accession>
<evidence type="ECO:0000256" key="1">
    <source>
        <dbReference type="SAM" id="MobiDB-lite"/>
    </source>
</evidence>
<proteinExistence type="predicted"/>
<sequence>MLRTRVKAAAGNYDYTKAAKSLDGNIEDEDERLMKEHIMDAYKPLTVAPSPEDPDSSEEEEDDEEPDEVDYHSLEEPSAKDPFDKALDSAGSSDKEHRRHDKKLNLGPLKAFQELKTQKDYEDQLVKLVSVTVAQLGWNLDPLSVARTKTGMRVGINLVRGRADSVSDGGSTSDGEAVNGLLRSQEPAVPTPQELTAFYDMMVIKLEQGIKFPKRNGKGWMELSFKTPGLNPDLLKKLCEQSLIEEEVVKGLLTELRLYSMVHKYCNYP</sequence>
<evidence type="ECO:0000313" key="2">
    <source>
        <dbReference type="EMBL" id="WAK77070.1"/>
    </source>
</evidence>
<name>A0A9E9C0Z3_9RHAB</name>
<feature type="region of interest" description="Disordered" evidence="1">
    <location>
        <begin position="163"/>
        <end position="183"/>
    </location>
</feature>
<reference evidence="2" key="1">
    <citation type="submission" date="2022-06" db="EMBL/GenBank/DDBJ databases">
        <authorList>
            <person name="Cao W."/>
            <person name="Jia N."/>
            <person name="Lam T.T.-Y."/>
            <person name="Ni X."/>
            <person name="Liu J."/>
        </authorList>
    </citation>
    <scope>NUCLEOTIDE SEQUENCE</scope>
    <source>
        <strain evidence="2">TIGMIC_3</strain>
    </source>
</reference>
<feature type="compositionally biased region" description="Acidic residues" evidence="1">
    <location>
        <begin position="52"/>
        <end position="68"/>
    </location>
</feature>